<sequence length="34" mass="3700">MVKMYKRLGLSIVLASVLGVSANAACDSITLCWW</sequence>
<reference evidence="1 2" key="1">
    <citation type="submission" date="2013-02" db="EMBL/GenBank/DDBJ databases">
        <title>The Genome Sequence of Helicobacter bilis WiWa.</title>
        <authorList>
            <consortium name="The Broad Institute Genome Sequencing Platform"/>
            <person name="Ward D."/>
            <person name="Overstreet A.-M.C."/>
            <person name="Ramer-Tait A.E."/>
            <person name="Phillips G.J."/>
            <person name="Wannemuehler M.J."/>
            <person name="Walker B."/>
            <person name="Young S.K."/>
            <person name="Zeng Q."/>
            <person name="Gargeya S."/>
            <person name="Fitzgerald M."/>
            <person name="Haas B."/>
            <person name="Abouelleil A."/>
            <person name="Alvarado L."/>
            <person name="Arachchi H.M."/>
            <person name="Berlin A.M."/>
            <person name="Chapman S.B."/>
            <person name="Dewar J."/>
            <person name="Goldberg J."/>
            <person name="Griggs A."/>
            <person name="Gujja S."/>
            <person name="Hansen M."/>
            <person name="Howarth C."/>
            <person name="Imamovic A."/>
            <person name="Larimer J."/>
            <person name="McCowan C."/>
            <person name="Murphy C."/>
            <person name="Neiman D."/>
            <person name="Pearson M."/>
            <person name="Priest M."/>
            <person name="Roberts A."/>
            <person name="Saif S."/>
            <person name="Shea T."/>
            <person name="Sisk P."/>
            <person name="Sykes S."/>
            <person name="Wortman J."/>
            <person name="Nusbaum C."/>
            <person name="Birren B."/>
        </authorList>
    </citation>
    <scope>NUCLEOTIDE SEQUENCE [LARGE SCALE GENOMIC DNA]</scope>
    <source>
        <strain evidence="1 2">WiWa</strain>
    </source>
</reference>
<name>N2BKS5_9HELI</name>
<proteinExistence type="predicted"/>
<dbReference type="EMBL" id="AQFW01000005">
    <property type="protein sequence ID" value="EMZ40836.1"/>
    <property type="molecule type" value="Genomic_DNA"/>
</dbReference>
<accession>N2BKS5</accession>
<comment type="caution">
    <text evidence="1">The sequence shown here is derived from an EMBL/GenBank/DDBJ whole genome shotgun (WGS) entry which is preliminary data.</text>
</comment>
<evidence type="ECO:0000313" key="2">
    <source>
        <dbReference type="Proteomes" id="UP000012527"/>
    </source>
</evidence>
<dbReference type="Proteomes" id="UP000012527">
    <property type="component" value="Unassembled WGS sequence"/>
</dbReference>
<protein>
    <submittedName>
        <fullName evidence="1">Uncharacterized protein</fullName>
    </submittedName>
</protein>
<evidence type="ECO:0000313" key="1">
    <source>
        <dbReference type="EMBL" id="EMZ40836.1"/>
    </source>
</evidence>
<gene>
    <name evidence="1" type="ORF">C826_00670</name>
</gene>
<dbReference type="AlphaFoldDB" id="N2BKS5"/>
<dbReference type="HOGENOM" id="CLU_3374099_0_0_7"/>
<organism evidence="1 2">
    <name type="scientific">Helicobacter bilis WiWa</name>
    <dbReference type="NCBI Taxonomy" id="1235804"/>
    <lineage>
        <taxon>Bacteria</taxon>
        <taxon>Pseudomonadati</taxon>
        <taxon>Campylobacterota</taxon>
        <taxon>Epsilonproteobacteria</taxon>
        <taxon>Campylobacterales</taxon>
        <taxon>Helicobacteraceae</taxon>
        <taxon>Helicobacter</taxon>
    </lineage>
</organism>